<proteinExistence type="predicted"/>
<comment type="subunit">
    <text evidence="1">Self-associates forming complexes of several hundred monomers.</text>
</comment>
<accession>A0A423T3H3</accession>
<sequence>MDATTSGAESPVSSQPTSTALDKPSTASLSDASLTTQFIVSQSEDFSSTAALLALEMDFPTLQVSTKLTPKGDYILQAKTRDLDILQTTNILISKKRRPNFTHDELMALIANVQLHQEILEGPLTATVTHQMKLRAWEEVTAVVNATGKTLRSPEEVKLKYIDFKSHTKKKLNFRKKLQNATGGGPSIAPPLTPAEEAMAQLINPAVVYGISDSLQSESAEAVAEITAVYVEEDERLSPITAEPVTETPVHSRPSSRSSGTAQQPLSARMLEVQEGILDEVRGIRNALRARQQLFRNINATLLEFTSILRTIKKP</sequence>
<name>A0A423T3H3_PENVA</name>
<dbReference type="OrthoDB" id="6360773at2759"/>
<protein>
    <recommendedName>
        <fullName evidence="2">Regulatory protein zeste</fullName>
    </recommendedName>
</protein>
<dbReference type="PANTHER" id="PTHR23098">
    <property type="entry name" value="AGAP001331-PA-RELATED"/>
    <property type="match status" value="1"/>
</dbReference>
<feature type="domain" description="Myb/SANT-like DNA-binding" evidence="5">
    <location>
        <begin position="97"/>
        <end position="172"/>
    </location>
</feature>
<dbReference type="PANTHER" id="PTHR23098:SF16">
    <property type="entry name" value="REGULATORY PROTEIN ZESTE"/>
    <property type="match status" value="1"/>
</dbReference>
<dbReference type="GO" id="GO:0005634">
    <property type="term" value="C:nucleus"/>
    <property type="evidence" value="ECO:0007669"/>
    <property type="project" value="TreeGrafter"/>
</dbReference>
<evidence type="ECO:0000313" key="6">
    <source>
        <dbReference type="EMBL" id="ROT71049.1"/>
    </source>
</evidence>
<dbReference type="Pfam" id="PF13873">
    <property type="entry name" value="Myb_DNA-bind_5"/>
    <property type="match status" value="1"/>
</dbReference>
<comment type="caution">
    <text evidence="6">The sequence shown here is derived from an EMBL/GenBank/DDBJ whole genome shotgun (WGS) entry which is preliminary data.</text>
</comment>
<reference evidence="6 7" key="2">
    <citation type="submission" date="2019-01" db="EMBL/GenBank/DDBJ databases">
        <title>The decoding of complex shrimp genome reveals the adaptation for benthos swimmer, frequently molting mechanism and breeding impact on genome.</title>
        <authorList>
            <person name="Sun Y."/>
            <person name="Gao Y."/>
            <person name="Yu Y."/>
        </authorList>
    </citation>
    <scope>NUCLEOTIDE SEQUENCE [LARGE SCALE GENOMIC DNA]</scope>
    <source>
        <tissue evidence="6">Muscle</tissue>
    </source>
</reference>
<dbReference type="Proteomes" id="UP000283509">
    <property type="component" value="Unassembled WGS sequence"/>
</dbReference>
<evidence type="ECO:0000256" key="4">
    <source>
        <dbReference type="SAM" id="MobiDB-lite"/>
    </source>
</evidence>
<dbReference type="STRING" id="6689.A0A423T3H3"/>
<dbReference type="InterPro" id="IPR028002">
    <property type="entry name" value="Myb_DNA-bind_5"/>
</dbReference>
<evidence type="ECO:0000313" key="7">
    <source>
        <dbReference type="Proteomes" id="UP000283509"/>
    </source>
</evidence>
<feature type="compositionally biased region" description="Polar residues" evidence="4">
    <location>
        <begin position="1"/>
        <end position="20"/>
    </location>
</feature>
<evidence type="ECO:0000259" key="5">
    <source>
        <dbReference type="Pfam" id="PF13873"/>
    </source>
</evidence>
<keyword evidence="7" id="KW-1185">Reference proteome</keyword>
<gene>
    <name evidence="6" type="ORF">C7M84_010634</name>
</gene>
<evidence type="ECO:0000256" key="2">
    <source>
        <dbReference type="ARBA" id="ARBA00016807"/>
    </source>
</evidence>
<reference evidence="6 7" key="1">
    <citation type="submission" date="2018-04" db="EMBL/GenBank/DDBJ databases">
        <authorList>
            <person name="Zhang X."/>
            <person name="Yuan J."/>
            <person name="Li F."/>
            <person name="Xiang J."/>
        </authorList>
    </citation>
    <scope>NUCLEOTIDE SEQUENCE [LARGE SCALE GENOMIC DNA]</scope>
    <source>
        <tissue evidence="6">Muscle</tissue>
    </source>
</reference>
<feature type="region of interest" description="Disordered" evidence="4">
    <location>
        <begin position="1"/>
        <end position="26"/>
    </location>
</feature>
<dbReference type="EMBL" id="QCYY01002348">
    <property type="protein sequence ID" value="ROT71049.1"/>
    <property type="molecule type" value="Genomic_DNA"/>
</dbReference>
<feature type="compositionally biased region" description="Polar residues" evidence="4">
    <location>
        <begin position="253"/>
        <end position="266"/>
    </location>
</feature>
<dbReference type="AlphaFoldDB" id="A0A423T3H3"/>
<organism evidence="6 7">
    <name type="scientific">Penaeus vannamei</name>
    <name type="common">Whiteleg shrimp</name>
    <name type="synonym">Litopenaeus vannamei</name>
    <dbReference type="NCBI Taxonomy" id="6689"/>
    <lineage>
        <taxon>Eukaryota</taxon>
        <taxon>Metazoa</taxon>
        <taxon>Ecdysozoa</taxon>
        <taxon>Arthropoda</taxon>
        <taxon>Crustacea</taxon>
        <taxon>Multicrustacea</taxon>
        <taxon>Malacostraca</taxon>
        <taxon>Eumalacostraca</taxon>
        <taxon>Eucarida</taxon>
        <taxon>Decapoda</taxon>
        <taxon>Dendrobranchiata</taxon>
        <taxon>Penaeoidea</taxon>
        <taxon>Penaeidae</taxon>
        <taxon>Penaeus</taxon>
    </lineage>
</organism>
<comment type="function">
    <text evidence="3">Involved in transvection phenomena (= synapsis-dependent gene expression), where the synaptic pairing of chromosomes carrying genes with which zeste interacts influences the expression of these genes. Zeste binds to DNA and stimulates transcription from a nearby promoter.</text>
</comment>
<feature type="region of interest" description="Disordered" evidence="4">
    <location>
        <begin position="238"/>
        <end position="266"/>
    </location>
</feature>
<evidence type="ECO:0000256" key="3">
    <source>
        <dbReference type="ARBA" id="ARBA00025466"/>
    </source>
</evidence>
<evidence type="ECO:0000256" key="1">
    <source>
        <dbReference type="ARBA" id="ARBA00011764"/>
    </source>
</evidence>